<dbReference type="InterPro" id="IPR035906">
    <property type="entry name" value="MetI-like_sf"/>
</dbReference>
<feature type="transmembrane region" description="Helical" evidence="7">
    <location>
        <begin position="33"/>
        <end position="51"/>
    </location>
</feature>
<keyword evidence="10" id="KW-1185">Reference proteome</keyword>
<dbReference type="EMBL" id="BAAAQD010000001">
    <property type="protein sequence ID" value="GAA1501828.1"/>
    <property type="molecule type" value="Genomic_DNA"/>
</dbReference>
<dbReference type="PANTHER" id="PTHR43163:SF6">
    <property type="entry name" value="DIPEPTIDE TRANSPORT SYSTEM PERMEASE PROTEIN DPPB-RELATED"/>
    <property type="match status" value="1"/>
</dbReference>
<keyword evidence="6 7" id="KW-0472">Membrane</keyword>
<evidence type="ECO:0000313" key="9">
    <source>
        <dbReference type="EMBL" id="GAA1501828.1"/>
    </source>
</evidence>
<organism evidence="9 10">
    <name type="scientific">Dactylosporangium maewongense</name>
    <dbReference type="NCBI Taxonomy" id="634393"/>
    <lineage>
        <taxon>Bacteria</taxon>
        <taxon>Bacillati</taxon>
        <taxon>Actinomycetota</taxon>
        <taxon>Actinomycetes</taxon>
        <taxon>Micromonosporales</taxon>
        <taxon>Micromonosporaceae</taxon>
        <taxon>Dactylosporangium</taxon>
    </lineage>
</organism>
<evidence type="ECO:0000256" key="1">
    <source>
        <dbReference type="ARBA" id="ARBA00004651"/>
    </source>
</evidence>
<dbReference type="CDD" id="cd06261">
    <property type="entry name" value="TM_PBP2"/>
    <property type="match status" value="1"/>
</dbReference>
<comment type="caution">
    <text evidence="9">The sequence shown here is derived from an EMBL/GenBank/DDBJ whole genome shotgun (WGS) entry which is preliminary data.</text>
</comment>
<comment type="subcellular location">
    <subcellularLocation>
        <location evidence="1 7">Cell membrane</location>
        <topology evidence="1 7">Multi-pass membrane protein</topology>
    </subcellularLocation>
</comment>
<dbReference type="Pfam" id="PF00528">
    <property type="entry name" value="BPD_transp_1"/>
    <property type="match status" value="1"/>
</dbReference>
<dbReference type="Gene3D" id="1.10.3720.10">
    <property type="entry name" value="MetI-like"/>
    <property type="match status" value="1"/>
</dbReference>
<reference evidence="9 10" key="1">
    <citation type="journal article" date="2019" name="Int. J. Syst. Evol. Microbiol.">
        <title>The Global Catalogue of Microorganisms (GCM) 10K type strain sequencing project: providing services to taxonomists for standard genome sequencing and annotation.</title>
        <authorList>
            <consortium name="The Broad Institute Genomics Platform"/>
            <consortium name="The Broad Institute Genome Sequencing Center for Infectious Disease"/>
            <person name="Wu L."/>
            <person name="Ma J."/>
        </authorList>
    </citation>
    <scope>NUCLEOTIDE SEQUENCE [LARGE SCALE GENOMIC DNA]</scope>
    <source>
        <strain evidence="9 10">JCM 15933</strain>
    </source>
</reference>
<dbReference type="PROSITE" id="PS50928">
    <property type="entry name" value="ABC_TM1"/>
    <property type="match status" value="1"/>
</dbReference>
<evidence type="ECO:0000313" key="10">
    <source>
        <dbReference type="Proteomes" id="UP001501470"/>
    </source>
</evidence>
<dbReference type="SUPFAM" id="SSF161098">
    <property type="entry name" value="MetI-like"/>
    <property type="match status" value="1"/>
</dbReference>
<sequence length="336" mass="35755">MTQQLSARPAAAPPQDAKDPVARRIALRLGVRVVELVGFLVLLVTVLFFLARVQGDPAVILAGPEATPEDVAQIRVIYGLDSPLIIQYLNFLRQFLLFDFGNSITERVPALDLAAGRLGTTLLLCVIATVINVAVATPIGIYIGGGTGSAAGRRRPLRKVVSGIVLATQGIQYYIIALLLITVFAIKLQVLPAIGFDRADSWILPSISLAWLAAPRLARVVQSAARQVWSSELVHTATAYGLSPATIRTKYVLPNVLVPLIATAGTQFTLLLSGAVIVEQLFGINGLGQLLVVSVQNADFPSLAAGVTLIGLVVFAVTAVSDVLYRIADPRLRRNG</sequence>
<dbReference type="RefSeq" id="WP_344500366.1">
    <property type="nucleotide sequence ID" value="NZ_BAAAQD010000001.1"/>
</dbReference>
<feature type="transmembrane region" description="Helical" evidence="7">
    <location>
        <begin position="202"/>
        <end position="218"/>
    </location>
</feature>
<dbReference type="Pfam" id="PF19300">
    <property type="entry name" value="BPD_transp_1_N"/>
    <property type="match status" value="1"/>
</dbReference>
<evidence type="ECO:0000256" key="4">
    <source>
        <dbReference type="ARBA" id="ARBA00022692"/>
    </source>
</evidence>
<dbReference type="Proteomes" id="UP001501470">
    <property type="component" value="Unassembled WGS sequence"/>
</dbReference>
<feature type="domain" description="ABC transmembrane type-1" evidence="8">
    <location>
        <begin position="118"/>
        <end position="321"/>
    </location>
</feature>
<keyword evidence="3" id="KW-1003">Cell membrane</keyword>
<proteinExistence type="inferred from homology"/>
<dbReference type="InterPro" id="IPR000515">
    <property type="entry name" value="MetI-like"/>
</dbReference>
<keyword evidence="5 7" id="KW-1133">Transmembrane helix</keyword>
<evidence type="ECO:0000256" key="6">
    <source>
        <dbReference type="ARBA" id="ARBA00023136"/>
    </source>
</evidence>
<evidence type="ECO:0000259" key="8">
    <source>
        <dbReference type="PROSITE" id="PS50928"/>
    </source>
</evidence>
<evidence type="ECO:0000256" key="5">
    <source>
        <dbReference type="ARBA" id="ARBA00022989"/>
    </source>
</evidence>
<accession>A0ABN1ZPN3</accession>
<keyword evidence="2 7" id="KW-0813">Transport</keyword>
<comment type="similarity">
    <text evidence="7">Belongs to the binding-protein-dependent transport system permease family.</text>
</comment>
<evidence type="ECO:0000256" key="7">
    <source>
        <dbReference type="RuleBase" id="RU363032"/>
    </source>
</evidence>
<evidence type="ECO:0000256" key="2">
    <source>
        <dbReference type="ARBA" id="ARBA00022448"/>
    </source>
</evidence>
<feature type="transmembrane region" description="Helical" evidence="7">
    <location>
        <begin position="256"/>
        <end position="282"/>
    </location>
</feature>
<gene>
    <name evidence="9" type="ORF">GCM10009827_012380</name>
</gene>
<evidence type="ECO:0000256" key="3">
    <source>
        <dbReference type="ARBA" id="ARBA00022475"/>
    </source>
</evidence>
<feature type="transmembrane region" description="Helical" evidence="7">
    <location>
        <begin position="302"/>
        <end position="325"/>
    </location>
</feature>
<dbReference type="InterPro" id="IPR045621">
    <property type="entry name" value="BPD_transp_1_N"/>
</dbReference>
<keyword evidence="4 7" id="KW-0812">Transmembrane</keyword>
<name>A0ABN1ZPN3_9ACTN</name>
<dbReference type="PANTHER" id="PTHR43163">
    <property type="entry name" value="DIPEPTIDE TRANSPORT SYSTEM PERMEASE PROTEIN DPPB-RELATED"/>
    <property type="match status" value="1"/>
</dbReference>
<feature type="transmembrane region" description="Helical" evidence="7">
    <location>
        <begin position="164"/>
        <end position="190"/>
    </location>
</feature>
<feature type="transmembrane region" description="Helical" evidence="7">
    <location>
        <begin position="121"/>
        <end position="143"/>
    </location>
</feature>
<protein>
    <submittedName>
        <fullName evidence="9">ABC transporter permease</fullName>
    </submittedName>
</protein>